<evidence type="ECO:0000313" key="4">
    <source>
        <dbReference type="Proteomes" id="UP000682843"/>
    </source>
</evidence>
<sequence>MLDTPSSQQDHDKDNLTVDGVTVNVSSLSEAVTSIVDAAEQGEKFSVCTLNLDHVVQLQQKPDFRAAYRRARFVTADGFPIVVLSRLLGVPISRTTGADLVEPLCAAAGEKGLPIFLFGSDTPTLEKSAIELQRRYDGLDVAGIFAPGRGFDAFSTEADDAIARIRASGAKLCFLALGAPKQEVFASRCLDELDGIGFLCIGASLDFIAGTQVRAPRIAQKAGLEWAWRMINDPRRLAPRYARCAAAVPRLLVGTLPQIISARTRFFTSPRTRKAA</sequence>
<evidence type="ECO:0000256" key="2">
    <source>
        <dbReference type="ARBA" id="ARBA00022679"/>
    </source>
</evidence>
<gene>
    <name evidence="3" type="ORF">RPMA_21315</name>
</gene>
<dbReference type="Proteomes" id="UP000682843">
    <property type="component" value="Chromosome"/>
</dbReference>
<reference evidence="3 4" key="1">
    <citation type="submission" date="2019-02" db="EMBL/GenBank/DDBJ databases">
        <title>Emended description of the genus Rhodopseudomonas and description of Rhodopseudomonas albus sp. nov., a non-phototrophic, heavy-metal-tolerant bacterium isolated from garden soil.</title>
        <authorList>
            <person name="Bao Z."/>
            <person name="Cao W.W."/>
            <person name="Sato Y."/>
            <person name="Nishizawa T."/>
            <person name="Zhao J."/>
            <person name="Guo Y."/>
            <person name="Ohta H."/>
        </authorList>
    </citation>
    <scope>NUCLEOTIDE SEQUENCE [LARGE SCALE GENOMIC DNA]</scope>
    <source>
        <strain evidence="3 4">SK50-23</strain>
    </source>
</reference>
<dbReference type="NCBIfam" id="TIGR00696">
    <property type="entry name" value="wecG_tagA_cpsF"/>
    <property type="match status" value="1"/>
</dbReference>
<evidence type="ECO:0000256" key="1">
    <source>
        <dbReference type="ARBA" id="ARBA00022676"/>
    </source>
</evidence>
<evidence type="ECO:0000313" key="3">
    <source>
        <dbReference type="EMBL" id="QUS41096.1"/>
    </source>
</evidence>
<dbReference type="EMBL" id="CP036498">
    <property type="protein sequence ID" value="QUS41096.1"/>
    <property type="molecule type" value="Genomic_DNA"/>
</dbReference>
<accession>A0ABX8ADR3</accession>
<dbReference type="PANTHER" id="PTHR34136:SF1">
    <property type="entry name" value="UDP-N-ACETYL-D-MANNOSAMINURONIC ACID TRANSFERASE"/>
    <property type="match status" value="1"/>
</dbReference>
<dbReference type="CDD" id="cd06533">
    <property type="entry name" value="Glyco_transf_WecG_TagA"/>
    <property type="match status" value="1"/>
</dbReference>
<protein>
    <submittedName>
        <fullName evidence="3">Glycosyltransferase</fullName>
    </submittedName>
</protein>
<dbReference type="Pfam" id="PF03808">
    <property type="entry name" value="Glyco_tran_WecG"/>
    <property type="match status" value="1"/>
</dbReference>
<dbReference type="InterPro" id="IPR004629">
    <property type="entry name" value="WecG_TagA_CpsF"/>
</dbReference>
<keyword evidence="4" id="KW-1185">Reference proteome</keyword>
<name>A0ABX8ADR3_9BRAD</name>
<dbReference type="PANTHER" id="PTHR34136">
    <property type="match status" value="1"/>
</dbReference>
<proteinExistence type="predicted"/>
<keyword evidence="1" id="KW-0328">Glycosyltransferase</keyword>
<organism evidence="3 4">
    <name type="scientific">Tardiphaga alba</name>
    <dbReference type="NCBI Taxonomy" id="340268"/>
    <lineage>
        <taxon>Bacteria</taxon>
        <taxon>Pseudomonadati</taxon>
        <taxon>Pseudomonadota</taxon>
        <taxon>Alphaproteobacteria</taxon>
        <taxon>Hyphomicrobiales</taxon>
        <taxon>Nitrobacteraceae</taxon>
        <taxon>Tardiphaga</taxon>
    </lineage>
</organism>
<dbReference type="RefSeq" id="WP_211909695.1">
    <property type="nucleotide sequence ID" value="NZ_CP036498.1"/>
</dbReference>
<keyword evidence="2" id="KW-0808">Transferase</keyword>